<dbReference type="EMBL" id="AMGV01000022">
    <property type="protein sequence ID" value="KEF51690.1"/>
    <property type="molecule type" value="Genomic_DNA"/>
</dbReference>
<dbReference type="Proteomes" id="UP000027920">
    <property type="component" value="Unassembled WGS sequence"/>
</dbReference>
<dbReference type="InterPro" id="IPR039261">
    <property type="entry name" value="FNR_nucleotide-bd"/>
</dbReference>
<dbReference type="Gene3D" id="2.40.30.10">
    <property type="entry name" value="Translation factors"/>
    <property type="match status" value="1"/>
</dbReference>
<dbReference type="PANTHER" id="PTHR42815">
    <property type="entry name" value="FAD-BINDING, PUTATIVE (AFU_ORTHOLOGUE AFUA_6G07600)-RELATED"/>
    <property type="match status" value="1"/>
</dbReference>
<dbReference type="Gene3D" id="3.40.50.80">
    <property type="entry name" value="Nucleotide-binding domain of ferredoxin-NADP reductase (FNR) module"/>
    <property type="match status" value="1"/>
</dbReference>
<comment type="caution">
    <text evidence="2">The sequence shown here is derived from an EMBL/GenBank/DDBJ whole genome shotgun (WGS) entry which is preliminary data.</text>
</comment>
<name>A0A072P7V6_9EURO</name>
<dbReference type="RefSeq" id="XP_013254280.1">
    <property type="nucleotide sequence ID" value="XM_013398826.1"/>
</dbReference>
<gene>
    <name evidence="2" type="ORF">A1O9_12325</name>
</gene>
<dbReference type="GO" id="GO:0016491">
    <property type="term" value="F:oxidoreductase activity"/>
    <property type="evidence" value="ECO:0007669"/>
    <property type="project" value="InterPro"/>
</dbReference>
<sequence>MTAALQGWHPGEVAVQQKYGFSDAVSEHWRLTENFMREQHRIFHTLNLPFIPVTTVDGLGRPWGSIVAGATGEIGFVTSPDTKTLVVDTQLWPGDPLLDTIRRWINSKSRDGLALENFLTAGLGIEFPTRRRNKFAGRIRGVVPRSDLQFQLDLEIQEALGNCPKYINIRRFIPCQNRRPSIVFHRSNMEAGERLPPRVVELITDADTVFIASIYESESSTAKRYPSHAGMNARSGLPGFTRVRPSDGRTVVLPDYSGNRFLMSLGNVESAGLVGLTIVSFTTGEVLYLTGQAQVLVGDPAFKIMTRQPSITLMETTGFTLVRDALPVRQEPGTEVERSPYSPKVKYLCEEEAGLAGTSGGYKVQLVSALQYADDIATLRFKVLPKNGSTGLIIQPGQAIVLDFMDWIGPPVYRHMADGKPESLNDDRVRTWTVSSAHENQSTTWFELTMREMNNGAVTGRLFQLLRSKSRQGAAQALNSGIIAEVVGITGGFCVGQEPARMLWVAGGIGLTPFLAMFKALVDRKDGAEQTDVVLALASREPDIALKLLIRSLAGLPPNVHVQIDLFSSQEDKSSRDMEDIGVQVVTHKGRIQSGYWAGVADGRNALICGPGGFGDAAQAGLIDAGVPANRIRREGFY</sequence>
<dbReference type="SUPFAM" id="SSF52343">
    <property type="entry name" value="Ferredoxin reductase-like, C-terminal NADP-linked domain"/>
    <property type="match status" value="1"/>
</dbReference>
<dbReference type="OrthoDB" id="436496at2759"/>
<proteinExistence type="predicted"/>
<dbReference type="STRING" id="1182545.A0A072P7V6"/>
<dbReference type="VEuPathDB" id="FungiDB:A1O9_12325"/>
<keyword evidence="3" id="KW-1185">Reference proteome</keyword>
<dbReference type="InterPro" id="IPR012349">
    <property type="entry name" value="Split_barrel_FMN-bd"/>
</dbReference>
<reference evidence="2 3" key="1">
    <citation type="submission" date="2013-03" db="EMBL/GenBank/DDBJ databases">
        <title>The Genome Sequence of Exophiala aquamarina CBS 119918.</title>
        <authorList>
            <consortium name="The Broad Institute Genomics Platform"/>
            <person name="Cuomo C."/>
            <person name="de Hoog S."/>
            <person name="Gorbushina A."/>
            <person name="Walker B."/>
            <person name="Young S.K."/>
            <person name="Zeng Q."/>
            <person name="Gargeya S."/>
            <person name="Fitzgerald M."/>
            <person name="Haas B."/>
            <person name="Abouelleil A."/>
            <person name="Allen A.W."/>
            <person name="Alvarado L."/>
            <person name="Arachchi H.M."/>
            <person name="Berlin A.M."/>
            <person name="Chapman S.B."/>
            <person name="Gainer-Dewar J."/>
            <person name="Goldberg J."/>
            <person name="Griggs A."/>
            <person name="Gujja S."/>
            <person name="Hansen M."/>
            <person name="Howarth C."/>
            <person name="Imamovic A."/>
            <person name="Ireland A."/>
            <person name="Larimer J."/>
            <person name="McCowan C."/>
            <person name="Murphy C."/>
            <person name="Pearson M."/>
            <person name="Poon T.W."/>
            <person name="Priest M."/>
            <person name="Roberts A."/>
            <person name="Saif S."/>
            <person name="Shea T."/>
            <person name="Sisk P."/>
            <person name="Sykes S."/>
            <person name="Wortman J."/>
            <person name="Nusbaum C."/>
            <person name="Birren B."/>
        </authorList>
    </citation>
    <scope>NUCLEOTIDE SEQUENCE [LARGE SCALE GENOMIC DNA]</scope>
    <source>
        <strain evidence="2 3">CBS 119918</strain>
    </source>
</reference>
<dbReference type="InterPro" id="IPR001433">
    <property type="entry name" value="OxRdtase_FAD/NAD-bd"/>
</dbReference>
<organism evidence="2 3">
    <name type="scientific">Exophiala aquamarina CBS 119918</name>
    <dbReference type="NCBI Taxonomy" id="1182545"/>
    <lineage>
        <taxon>Eukaryota</taxon>
        <taxon>Fungi</taxon>
        <taxon>Dikarya</taxon>
        <taxon>Ascomycota</taxon>
        <taxon>Pezizomycotina</taxon>
        <taxon>Eurotiomycetes</taxon>
        <taxon>Chaetothyriomycetidae</taxon>
        <taxon>Chaetothyriales</taxon>
        <taxon>Herpotrichiellaceae</taxon>
        <taxon>Exophiala</taxon>
    </lineage>
</organism>
<protein>
    <recommendedName>
        <fullName evidence="1">Oxidoreductase FAD/NAD(P)-binding domain-containing protein</fullName>
    </recommendedName>
</protein>
<feature type="domain" description="Oxidoreductase FAD/NAD(P)-binding" evidence="1">
    <location>
        <begin position="505"/>
        <end position="618"/>
    </location>
</feature>
<evidence type="ECO:0000259" key="1">
    <source>
        <dbReference type="Pfam" id="PF00175"/>
    </source>
</evidence>
<dbReference type="PANTHER" id="PTHR42815:SF2">
    <property type="entry name" value="FAD-BINDING, PUTATIVE (AFU_ORTHOLOGUE AFUA_6G07600)-RELATED"/>
    <property type="match status" value="1"/>
</dbReference>
<dbReference type="HOGENOM" id="CLU_017006_1_0_1"/>
<dbReference type="Pfam" id="PF00175">
    <property type="entry name" value="NAD_binding_1"/>
    <property type="match status" value="1"/>
</dbReference>
<evidence type="ECO:0000313" key="2">
    <source>
        <dbReference type="EMBL" id="KEF51690.1"/>
    </source>
</evidence>
<dbReference type="GeneID" id="25287219"/>
<dbReference type="Gene3D" id="2.30.110.10">
    <property type="entry name" value="Electron Transport, Fmn-binding Protein, Chain A"/>
    <property type="match status" value="1"/>
</dbReference>
<accession>A0A072P7V6</accession>
<evidence type="ECO:0000313" key="3">
    <source>
        <dbReference type="Proteomes" id="UP000027920"/>
    </source>
</evidence>
<dbReference type="AlphaFoldDB" id="A0A072P7V6"/>